<dbReference type="PANTHER" id="PTHR44846:SF1">
    <property type="entry name" value="MANNOSYL-D-GLYCERATE TRANSPORT_METABOLISM SYSTEM REPRESSOR MNGR-RELATED"/>
    <property type="match status" value="1"/>
</dbReference>
<dbReference type="InterPro" id="IPR050679">
    <property type="entry name" value="Bact_HTH_transcr_reg"/>
</dbReference>
<proteinExistence type="predicted"/>
<dbReference type="InterPro" id="IPR036390">
    <property type="entry name" value="WH_DNA-bd_sf"/>
</dbReference>
<keyword evidence="2" id="KW-0238">DNA-binding</keyword>
<dbReference type="CDD" id="cd07377">
    <property type="entry name" value="WHTH_GntR"/>
    <property type="match status" value="1"/>
</dbReference>
<dbReference type="PRINTS" id="PR00035">
    <property type="entry name" value="HTHGNTR"/>
</dbReference>
<dbReference type="Pfam" id="PF07702">
    <property type="entry name" value="UTRA"/>
    <property type="match status" value="1"/>
</dbReference>
<dbReference type="Gene3D" id="1.10.10.10">
    <property type="entry name" value="Winged helix-like DNA-binding domain superfamily/Winged helix DNA-binding domain"/>
    <property type="match status" value="1"/>
</dbReference>
<dbReference type="Proteomes" id="UP000199302">
    <property type="component" value="Unassembled WGS sequence"/>
</dbReference>
<accession>A0A1I6D2W7</accession>
<evidence type="ECO:0000256" key="2">
    <source>
        <dbReference type="ARBA" id="ARBA00023125"/>
    </source>
</evidence>
<dbReference type="PROSITE" id="PS50949">
    <property type="entry name" value="HTH_GNTR"/>
    <property type="match status" value="1"/>
</dbReference>
<dbReference type="GO" id="GO:0045892">
    <property type="term" value="P:negative regulation of DNA-templated transcription"/>
    <property type="evidence" value="ECO:0007669"/>
    <property type="project" value="TreeGrafter"/>
</dbReference>
<dbReference type="STRING" id="871652.SAMN04515673_10210"/>
<dbReference type="SMART" id="SM00345">
    <property type="entry name" value="HTH_GNTR"/>
    <property type="match status" value="1"/>
</dbReference>
<protein>
    <submittedName>
        <fullName evidence="5">Transcriptional regulator, GntR family</fullName>
    </submittedName>
</protein>
<dbReference type="RefSeq" id="WP_092076518.1">
    <property type="nucleotide sequence ID" value="NZ_FOYI01000002.1"/>
</dbReference>
<dbReference type="PANTHER" id="PTHR44846">
    <property type="entry name" value="MANNOSYL-D-GLYCERATE TRANSPORT/METABOLISM SYSTEM REPRESSOR MNGR-RELATED"/>
    <property type="match status" value="1"/>
</dbReference>
<dbReference type="AlphaFoldDB" id="A0A1I6D2W7"/>
<dbReference type="InterPro" id="IPR028978">
    <property type="entry name" value="Chorismate_lyase_/UTRA_dom_sf"/>
</dbReference>
<keyword evidence="3" id="KW-0804">Transcription</keyword>
<dbReference type="InterPro" id="IPR000524">
    <property type="entry name" value="Tscrpt_reg_HTH_GntR"/>
</dbReference>
<dbReference type="Gene3D" id="3.40.1410.10">
    <property type="entry name" value="Chorismate lyase-like"/>
    <property type="match status" value="1"/>
</dbReference>
<organism evidence="5 6">
    <name type="scientific">Poseidonocella sedimentorum</name>
    <dbReference type="NCBI Taxonomy" id="871652"/>
    <lineage>
        <taxon>Bacteria</taxon>
        <taxon>Pseudomonadati</taxon>
        <taxon>Pseudomonadota</taxon>
        <taxon>Alphaproteobacteria</taxon>
        <taxon>Rhodobacterales</taxon>
        <taxon>Roseobacteraceae</taxon>
        <taxon>Poseidonocella</taxon>
    </lineage>
</organism>
<dbReference type="Pfam" id="PF00392">
    <property type="entry name" value="GntR"/>
    <property type="match status" value="1"/>
</dbReference>
<dbReference type="OrthoDB" id="9794015at2"/>
<dbReference type="GO" id="GO:0003677">
    <property type="term" value="F:DNA binding"/>
    <property type="evidence" value="ECO:0007669"/>
    <property type="project" value="UniProtKB-KW"/>
</dbReference>
<dbReference type="EMBL" id="FOYI01000002">
    <property type="protein sequence ID" value="SFQ99657.1"/>
    <property type="molecule type" value="Genomic_DNA"/>
</dbReference>
<evidence type="ECO:0000259" key="4">
    <source>
        <dbReference type="PROSITE" id="PS50949"/>
    </source>
</evidence>
<evidence type="ECO:0000256" key="1">
    <source>
        <dbReference type="ARBA" id="ARBA00023015"/>
    </source>
</evidence>
<evidence type="ECO:0000313" key="6">
    <source>
        <dbReference type="Proteomes" id="UP000199302"/>
    </source>
</evidence>
<dbReference type="InterPro" id="IPR036388">
    <property type="entry name" value="WH-like_DNA-bd_sf"/>
</dbReference>
<reference evidence="5 6" key="1">
    <citation type="submission" date="2016-10" db="EMBL/GenBank/DDBJ databases">
        <authorList>
            <person name="de Groot N.N."/>
        </authorList>
    </citation>
    <scope>NUCLEOTIDE SEQUENCE [LARGE SCALE GENOMIC DNA]</scope>
    <source>
        <strain evidence="6">KMM 9023,NRIC 0796,JCM 17311,KCTC 23692</strain>
    </source>
</reference>
<name>A0A1I6D2W7_9RHOB</name>
<gene>
    <name evidence="5" type="ORF">SAMN04515673_10210</name>
</gene>
<keyword evidence="6" id="KW-1185">Reference proteome</keyword>
<dbReference type="GO" id="GO:0003700">
    <property type="term" value="F:DNA-binding transcription factor activity"/>
    <property type="evidence" value="ECO:0007669"/>
    <property type="project" value="InterPro"/>
</dbReference>
<dbReference type="SUPFAM" id="SSF46785">
    <property type="entry name" value="Winged helix' DNA-binding domain"/>
    <property type="match status" value="1"/>
</dbReference>
<sequence length="241" mass="26459">MPSAPAIAASENPTGLPVYLQISEMLIREIAVGRLADGARLPPEREMARELGASVGTLRKALAELEAKGMLERRQGSGNYVRANDAAQSLYSMFRLELIGGGGLPTARFLDVAEMAKPADLPGFGTSGRATRMRRLRLLNDTPIAVEEIWLDGAAGEVRPADLSESLYHYYQTRLGFWIARAEDRVAIGAVPGWAPGEFAPRPGAITGYIERLSWAQSPEPVEFSRTWFDTDKAIYLQRLR</sequence>
<dbReference type="SUPFAM" id="SSF64288">
    <property type="entry name" value="Chorismate lyase-like"/>
    <property type="match status" value="1"/>
</dbReference>
<evidence type="ECO:0000256" key="3">
    <source>
        <dbReference type="ARBA" id="ARBA00023163"/>
    </source>
</evidence>
<evidence type="ECO:0000313" key="5">
    <source>
        <dbReference type="EMBL" id="SFQ99657.1"/>
    </source>
</evidence>
<keyword evidence="1" id="KW-0805">Transcription regulation</keyword>
<dbReference type="SMART" id="SM00866">
    <property type="entry name" value="UTRA"/>
    <property type="match status" value="1"/>
</dbReference>
<dbReference type="InterPro" id="IPR011663">
    <property type="entry name" value="UTRA"/>
</dbReference>
<feature type="domain" description="HTH gntR-type" evidence="4">
    <location>
        <begin position="16"/>
        <end position="84"/>
    </location>
</feature>